<evidence type="ECO:0000313" key="1">
    <source>
        <dbReference type="EMBL" id="CAB4240791.1"/>
    </source>
</evidence>
<organism evidence="1">
    <name type="scientific">uncultured Caudovirales phage</name>
    <dbReference type="NCBI Taxonomy" id="2100421"/>
    <lineage>
        <taxon>Viruses</taxon>
        <taxon>Duplodnaviria</taxon>
        <taxon>Heunggongvirae</taxon>
        <taxon>Uroviricota</taxon>
        <taxon>Caudoviricetes</taxon>
        <taxon>Peduoviridae</taxon>
        <taxon>Maltschvirus</taxon>
        <taxon>Maltschvirus maltsch</taxon>
    </lineage>
</organism>
<gene>
    <name evidence="1" type="ORF">UFOVP23_17</name>
</gene>
<protein>
    <submittedName>
        <fullName evidence="1">Uncharacterized protein</fullName>
    </submittedName>
</protein>
<accession>A0A6J5T7P4</accession>
<proteinExistence type="predicted"/>
<reference evidence="1" key="1">
    <citation type="submission" date="2020-05" db="EMBL/GenBank/DDBJ databases">
        <authorList>
            <person name="Chiriac C."/>
            <person name="Salcher M."/>
            <person name="Ghai R."/>
            <person name="Kavagutti S V."/>
        </authorList>
    </citation>
    <scope>NUCLEOTIDE SEQUENCE</scope>
</reference>
<dbReference type="EMBL" id="LR797815">
    <property type="protein sequence ID" value="CAB4240791.1"/>
    <property type="molecule type" value="Genomic_DNA"/>
</dbReference>
<sequence>MKHIDVVKLVSDVFCEYPNKIIKTNKSTQPICKELEQKHRNGEINLWNMSEEEIKLQIKILLFS</sequence>
<name>A0A6J5T7P4_9CAUD</name>